<comment type="pathway">
    <text evidence="2">Protein modification; protein glycosylation.</text>
</comment>
<evidence type="ECO:0000256" key="7">
    <source>
        <dbReference type="ARBA" id="ARBA00022692"/>
    </source>
</evidence>
<evidence type="ECO:0000256" key="2">
    <source>
        <dbReference type="ARBA" id="ARBA00004922"/>
    </source>
</evidence>
<name>A0ABS3JLQ3_9BACT</name>
<dbReference type="PANTHER" id="PTHR10859">
    <property type="entry name" value="GLYCOSYL TRANSFERASE"/>
    <property type="match status" value="1"/>
</dbReference>
<feature type="domain" description="Glycosyltransferase 2-like" evidence="13">
    <location>
        <begin position="6"/>
        <end position="169"/>
    </location>
</feature>
<dbReference type="CDD" id="cd04188">
    <property type="entry name" value="DPG_synthase"/>
    <property type="match status" value="1"/>
</dbReference>
<keyword evidence="8" id="KW-0256">Endoplasmic reticulum</keyword>
<evidence type="ECO:0000259" key="13">
    <source>
        <dbReference type="Pfam" id="PF00535"/>
    </source>
</evidence>
<dbReference type="Gene3D" id="3.90.550.10">
    <property type="entry name" value="Spore Coat Polysaccharide Biosynthesis Protein SpsA, Chain A"/>
    <property type="match status" value="1"/>
</dbReference>
<keyword evidence="6" id="KW-0808">Transferase</keyword>
<gene>
    <name evidence="14" type="ORF">J2I46_17155</name>
</gene>
<keyword evidence="10" id="KW-1133">Transmembrane helix</keyword>
<dbReference type="RefSeq" id="WP_207330285.1">
    <property type="nucleotide sequence ID" value="NZ_JAFMYW010000005.1"/>
</dbReference>
<keyword evidence="5" id="KW-0328">Glycosyltransferase</keyword>
<comment type="subcellular location">
    <subcellularLocation>
        <location evidence="1">Endoplasmic reticulum membrane</location>
        <topology evidence="1">Single-pass membrane protein</topology>
    </subcellularLocation>
</comment>
<comment type="catalytic activity">
    <reaction evidence="12">
        <text>a di-trans,poly-cis-dolichyl phosphate + UDP-alpha-D-glucose = a di-trans,poly-cis-dolichyl beta-D-glucosyl phosphate + UDP</text>
        <dbReference type="Rhea" id="RHEA:15401"/>
        <dbReference type="Rhea" id="RHEA-COMP:19498"/>
        <dbReference type="Rhea" id="RHEA-COMP:19502"/>
        <dbReference type="ChEBI" id="CHEBI:57525"/>
        <dbReference type="ChEBI" id="CHEBI:57683"/>
        <dbReference type="ChEBI" id="CHEBI:58223"/>
        <dbReference type="ChEBI" id="CHEBI:58885"/>
        <dbReference type="EC" id="2.4.1.117"/>
    </reaction>
    <physiologicalReaction direction="left-to-right" evidence="12">
        <dbReference type="Rhea" id="RHEA:15402"/>
    </physiologicalReaction>
</comment>
<dbReference type="SUPFAM" id="SSF53448">
    <property type="entry name" value="Nucleotide-diphospho-sugar transferases"/>
    <property type="match status" value="1"/>
</dbReference>
<proteinExistence type="inferred from homology"/>
<evidence type="ECO:0000256" key="11">
    <source>
        <dbReference type="ARBA" id="ARBA00023136"/>
    </source>
</evidence>
<evidence type="ECO:0000256" key="12">
    <source>
        <dbReference type="ARBA" id="ARBA00045097"/>
    </source>
</evidence>
<dbReference type="InterPro" id="IPR001173">
    <property type="entry name" value="Glyco_trans_2-like"/>
</dbReference>
<sequence length="247" mass="28063">MTTPVCIIIPCYNEADRLPADAFLAYQQTHPDVSFCFVNDGSRDRTADVLAELQQKNPAQIDVLNLAQNQGKAGAVRSGMLHAAQQGHLYLGYFDADLATPLAAIDDLRLVLDKHPDCVFVMGSRIKHLGVNIKRDAFRHYVGRIIATIISLILKLPVYDTQCGAKLLRNTVVPIVFHDAFISPWLFDVELIARLVGHFGRPNLHGKLLEEPLQEWIEQADSRLSSTYIFRMWTEMYRIYRTYSHLR</sequence>
<keyword evidence="15" id="KW-1185">Reference proteome</keyword>
<evidence type="ECO:0000256" key="9">
    <source>
        <dbReference type="ARBA" id="ARBA00022968"/>
    </source>
</evidence>
<dbReference type="Pfam" id="PF00535">
    <property type="entry name" value="Glycos_transf_2"/>
    <property type="match status" value="1"/>
</dbReference>
<dbReference type="PANTHER" id="PTHR10859:SF91">
    <property type="entry name" value="DOLICHYL-PHOSPHATE BETA-GLUCOSYLTRANSFERASE"/>
    <property type="match status" value="1"/>
</dbReference>
<evidence type="ECO:0000256" key="4">
    <source>
        <dbReference type="ARBA" id="ARBA00012583"/>
    </source>
</evidence>
<dbReference type="Proteomes" id="UP000664628">
    <property type="component" value="Unassembled WGS sequence"/>
</dbReference>
<dbReference type="EC" id="2.4.1.117" evidence="4"/>
<organism evidence="14 15">
    <name type="scientific">Fibrella forsythiae</name>
    <dbReference type="NCBI Taxonomy" id="2817061"/>
    <lineage>
        <taxon>Bacteria</taxon>
        <taxon>Pseudomonadati</taxon>
        <taxon>Bacteroidota</taxon>
        <taxon>Cytophagia</taxon>
        <taxon>Cytophagales</taxon>
        <taxon>Spirosomataceae</taxon>
        <taxon>Fibrella</taxon>
    </lineage>
</organism>
<evidence type="ECO:0000256" key="10">
    <source>
        <dbReference type="ARBA" id="ARBA00022989"/>
    </source>
</evidence>
<keyword evidence="7" id="KW-0812">Transmembrane</keyword>
<reference evidence="14 15" key="1">
    <citation type="submission" date="2021-03" db="EMBL/GenBank/DDBJ databases">
        <title>Fibrella sp. HMF5405 genome sequencing and assembly.</title>
        <authorList>
            <person name="Kang H."/>
            <person name="Kim H."/>
            <person name="Bae S."/>
            <person name="Joh K."/>
        </authorList>
    </citation>
    <scope>NUCLEOTIDE SEQUENCE [LARGE SCALE GENOMIC DNA]</scope>
    <source>
        <strain evidence="14 15">HMF5405</strain>
    </source>
</reference>
<evidence type="ECO:0000256" key="3">
    <source>
        <dbReference type="ARBA" id="ARBA00006739"/>
    </source>
</evidence>
<comment type="similarity">
    <text evidence="3">Belongs to the glycosyltransferase 2 family.</text>
</comment>
<dbReference type="InterPro" id="IPR035518">
    <property type="entry name" value="DPG_synthase"/>
</dbReference>
<comment type="caution">
    <text evidence="14">The sequence shown here is derived from an EMBL/GenBank/DDBJ whole genome shotgun (WGS) entry which is preliminary data.</text>
</comment>
<evidence type="ECO:0000256" key="6">
    <source>
        <dbReference type="ARBA" id="ARBA00022679"/>
    </source>
</evidence>
<accession>A0ABS3JLQ3</accession>
<keyword evidence="9" id="KW-0735">Signal-anchor</keyword>
<evidence type="ECO:0000256" key="5">
    <source>
        <dbReference type="ARBA" id="ARBA00022676"/>
    </source>
</evidence>
<protein>
    <recommendedName>
        <fullName evidence="4">dolichyl-phosphate beta-glucosyltransferase</fullName>
        <ecNumber evidence="4">2.4.1.117</ecNumber>
    </recommendedName>
</protein>
<evidence type="ECO:0000313" key="15">
    <source>
        <dbReference type="Proteomes" id="UP000664628"/>
    </source>
</evidence>
<dbReference type="InterPro" id="IPR029044">
    <property type="entry name" value="Nucleotide-diphossugar_trans"/>
</dbReference>
<dbReference type="EMBL" id="JAFMYW010000005">
    <property type="protein sequence ID" value="MBO0950326.1"/>
    <property type="molecule type" value="Genomic_DNA"/>
</dbReference>
<evidence type="ECO:0000256" key="8">
    <source>
        <dbReference type="ARBA" id="ARBA00022824"/>
    </source>
</evidence>
<evidence type="ECO:0000313" key="14">
    <source>
        <dbReference type="EMBL" id="MBO0950326.1"/>
    </source>
</evidence>
<evidence type="ECO:0000256" key="1">
    <source>
        <dbReference type="ARBA" id="ARBA00004389"/>
    </source>
</evidence>
<keyword evidence="11" id="KW-0472">Membrane</keyword>